<dbReference type="Proteomes" id="UP000222056">
    <property type="component" value="Unassembled WGS sequence"/>
</dbReference>
<dbReference type="AlphaFoldDB" id="A0A1H6G0I7"/>
<dbReference type="OrthoDB" id="4554527at2"/>
<organism evidence="1 2">
    <name type="scientific">Thermoleophilum album</name>
    <dbReference type="NCBI Taxonomy" id="29539"/>
    <lineage>
        <taxon>Bacteria</taxon>
        <taxon>Bacillati</taxon>
        <taxon>Actinomycetota</taxon>
        <taxon>Thermoleophilia</taxon>
        <taxon>Thermoleophilales</taxon>
        <taxon>Thermoleophilaceae</taxon>
        <taxon>Thermoleophilum</taxon>
    </lineage>
</organism>
<dbReference type="SUPFAM" id="SSF89360">
    <property type="entry name" value="HesB-like domain"/>
    <property type="match status" value="1"/>
</dbReference>
<dbReference type="EMBL" id="FNWJ01000002">
    <property type="protein sequence ID" value="SEH15514.1"/>
    <property type="molecule type" value="Genomic_DNA"/>
</dbReference>
<keyword evidence="2" id="KW-1185">Reference proteome</keyword>
<accession>A0A1H6G0I7</accession>
<dbReference type="InterPro" id="IPR035903">
    <property type="entry name" value="HesB-like_dom_sf"/>
</dbReference>
<proteinExistence type="predicted"/>
<protein>
    <submittedName>
        <fullName evidence="1">Fe-S cluster assembly iron-binding protein IscA</fullName>
    </submittedName>
</protein>
<gene>
    <name evidence="1" type="ORF">SAMN02745716_1978</name>
</gene>
<name>A0A1H6G0I7_THEAL</name>
<evidence type="ECO:0000313" key="2">
    <source>
        <dbReference type="Proteomes" id="UP000222056"/>
    </source>
</evidence>
<dbReference type="STRING" id="29539.SAMN02745716_1978"/>
<dbReference type="Gene3D" id="2.60.300.12">
    <property type="entry name" value="HesB-like domain"/>
    <property type="match status" value="1"/>
</dbReference>
<reference evidence="2" key="1">
    <citation type="submission" date="2016-10" db="EMBL/GenBank/DDBJ databases">
        <authorList>
            <person name="Varghese N."/>
            <person name="Submissions S."/>
        </authorList>
    </citation>
    <scope>NUCLEOTIDE SEQUENCE [LARGE SCALE GENOMIC DNA]</scope>
    <source>
        <strain evidence="2">ATCC 35263</strain>
    </source>
</reference>
<dbReference type="RefSeq" id="WP_093118599.1">
    <property type="nucleotide sequence ID" value="NZ_FNWJ01000002.1"/>
</dbReference>
<sequence>MLAISPAASEAIRGLLEASEMPTGSGMRITLSSSGTEGALEISLRPHPEAEDQVVEVEGAAVFIEPQALPLVDDKVLDAHVERDQVAFALLQQGGPTNSTV</sequence>
<evidence type="ECO:0000313" key="1">
    <source>
        <dbReference type="EMBL" id="SEH15514.1"/>
    </source>
</evidence>